<gene>
    <name evidence="2" type="ORF">SS50377_25177</name>
</gene>
<evidence type="ECO:0000313" key="2">
    <source>
        <dbReference type="EMBL" id="KAH0573059.1"/>
    </source>
</evidence>
<dbReference type="EMBL" id="AUWU02000005">
    <property type="protein sequence ID" value="KAH0573059.1"/>
    <property type="molecule type" value="Genomic_DNA"/>
</dbReference>
<sequence length="105" mass="11530">MQEHEYGSVNQKDPTLESPPEAAMALSDTRDVGSGSSSLTRVYRSGSTLACTCSGFYCAVGALRTPGIYSQELNGDWKMVFWRDKGAWFTVVGDSFGCFWRVLLS</sequence>
<dbReference type="AlphaFoldDB" id="A0A9P8LR85"/>
<dbReference type="Proteomes" id="UP000018208">
    <property type="component" value="Unassembled WGS sequence"/>
</dbReference>
<reference evidence="2 3" key="1">
    <citation type="journal article" date="2014" name="PLoS Genet.">
        <title>The Genome of Spironucleus salmonicida Highlights a Fish Pathogen Adapted to Fluctuating Environments.</title>
        <authorList>
            <person name="Xu F."/>
            <person name="Jerlstrom-Hultqvist J."/>
            <person name="Einarsson E."/>
            <person name="Astvaldsson A."/>
            <person name="Svard S.G."/>
            <person name="Andersson J.O."/>
        </authorList>
    </citation>
    <scope>NUCLEOTIDE SEQUENCE [LARGE SCALE GENOMIC DNA]</scope>
    <source>
        <strain evidence="2 3">ATCC 50377</strain>
    </source>
</reference>
<keyword evidence="3" id="KW-1185">Reference proteome</keyword>
<comment type="caution">
    <text evidence="2">The sequence shown here is derived from an EMBL/GenBank/DDBJ whole genome shotgun (WGS) entry which is preliminary data.</text>
</comment>
<dbReference type="GeneID" id="94299200"/>
<organism evidence="2 3">
    <name type="scientific">Spironucleus salmonicida</name>
    <dbReference type="NCBI Taxonomy" id="348837"/>
    <lineage>
        <taxon>Eukaryota</taxon>
        <taxon>Metamonada</taxon>
        <taxon>Diplomonadida</taxon>
        <taxon>Hexamitidae</taxon>
        <taxon>Hexamitinae</taxon>
        <taxon>Spironucleus</taxon>
    </lineage>
</organism>
<dbReference type="RefSeq" id="XP_067763832.1">
    <property type="nucleotide sequence ID" value="XM_067909011.1"/>
</dbReference>
<dbReference type="KEGG" id="ssao:94299200"/>
<accession>A0A9P8LR85</accession>
<evidence type="ECO:0000256" key="1">
    <source>
        <dbReference type="SAM" id="MobiDB-lite"/>
    </source>
</evidence>
<protein>
    <submittedName>
        <fullName evidence="2">Uncharacterized protein</fullName>
    </submittedName>
</protein>
<evidence type="ECO:0000313" key="3">
    <source>
        <dbReference type="Proteomes" id="UP000018208"/>
    </source>
</evidence>
<proteinExistence type="predicted"/>
<name>A0A9P8LR85_9EUKA</name>
<feature type="region of interest" description="Disordered" evidence="1">
    <location>
        <begin position="1"/>
        <end position="38"/>
    </location>
</feature>